<comment type="similarity">
    <text evidence="2">Belongs to the ERCC1/RAD10/SWI10 family.</text>
</comment>
<dbReference type="OrthoDB" id="10262814at2759"/>
<evidence type="ECO:0000256" key="6">
    <source>
        <dbReference type="ARBA" id="ARBA00023242"/>
    </source>
</evidence>
<feature type="non-terminal residue" evidence="9">
    <location>
        <position position="256"/>
    </location>
</feature>
<dbReference type="EMBL" id="ML119123">
    <property type="protein sequence ID" value="RPB13309.1"/>
    <property type="molecule type" value="Genomic_DNA"/>
</dbReference>
<dbReference type="InterPro" id="IPR047260">
    <property type="entry name" value="ERCC1-like_central_dom"/>
</dbReference>
<dbReference type="PANTHER" id="PTHR12749">
    <property type="entry name" value="EXCISION REPAIR CROSS-COMPLEMENTING 1 ERCC1"/>
    <property type="match status" value="1"/>
</dbReference>
<evidence type="ECO:0000256" key="3">
    <source>
        <dbReference type="ARBA" id="ARBA00022763"/>
    </source>
</evidence>
<evidence type="ECO:0000256" key="2">
    <source>
        <dbReference type="ARBA" id="ARBA00008283"/>
    </source>
</evidence>
<dbReference type="Proteomes" id="UP000277580">
    <property type="component" value="Unassembled WGS sequence"/>
</dbReference>
<dbReference type="NCBIfam" id="TIGR00597">
    <property type="entry name" value="rad10"/>
    <property type="match status" value="1"/>
</dbReference>
<keyword evidence="10" id="KW-1185">Reference proteome</keyword>
<organism evidence="9 10">
    <name type="scientific">Morchella conica CCBAS932</name>
    <dbReference type="NCBI Taxonomy" id="1392247"/>
    <lineage>
        <taxon>Eukaryota</taxon>
        <taxon>Fungi</taxon>
        <taxon>Dikarya</taxon>
        <taxon>Ascomycota</taxon>
        <taxon>Pezizomycotina</taxon>
        <taxon>Pezizomycetes</taxon>
        <taxon>Pezizales</taxon>
        <taxon>Morchellaceae</taxon>
        <taxon>Morchella</taxon>
    </lineage>
</organism>
<dbReference type="CDD" id="cd22325">
    <property type="entry name" value="ERCC1_C-like"/>
    <property type="match status" value="1"/>
</dbReference>
<evidence type="ECO:0000259" key="8">
    <source>
        <dbReference type="Pfam" id="PF03834"/>
    </source>
</evidence>
<dbReference type="GO" id="GO:0006302">
    <property type="term" value="P:double-strand break repair"/>
    <property type="evidence" value="ECO:0007669"/>
    <property type="project" value="UniProtKB-ARBA"/>
</dbReference>
<dbReference type="GO" id="GO:0000110">
    <property type="term" value="C:nucleotide-excision repair factor 1 complex"/>
    <property type="evidence" value="ECO:0007669"/>
    <property type="project" value="TreeGrafter"/>
</dbReference>
<dbReference type="InParanoid" id="A0A3N4KV64"/>
<dbReference type="Gene3D" id="3.40.50.10130">
    <property type="match status" value="1"/>
</dbReference>
<evidence type="ECO:0000256" key="5">
    <source>
        <dbReference type="ARBA" id="ARBA00023204"/>
    </source>
</evidence>
<dbReference type="InterPro" id="IPR004579">
    <property type="entry name" value="ERCC1/RAD10/SWI10"/>
</dbReference>
<dbReference type="GO" id="GO:0070522">
    <property type="term" value="C:ERCC4-ERCC1 complex"/>
    <property type="evidence" value="ECO:0007669"/>
    <property type="project" value="TreeGrafter"/>
</dbReference>
<feature type="domain" description="ERCC1-like central" evidence="8">
    <location>
        <begin position="63"/>
        <end position="176"/>
    </location>
</feature>
<comment type="subcellular location">
    <subcellularLocation>
        <location evidence="1">Nucleus</location>
    </subcellularLocation>
</comment>
<dbReference type="SUPFAM" id="SSF47781">
    <property type="entry name" value="RuvA domain 2-like"/>
    <property type="match status" value="1"/>
</dbReference>
<dbReference type="FunFam" id="3.40.50.10130:FF:000001">
    <property type="entry name" value="DNA excision repair protein ERCC-1"/>
    <property type="match status" value="1"/>
</dbReference>
<feature type="region of interest" description="Disordered" evidence="7">
    <location>
        <begin position="1"/>
        <end position="57"/>
    </location>
</feature>
<name>A0A3N4KV64_9PEZI</name>
<dbReference type="STRING" id="1392247.A0A3N4KV64"/>
<dbReference type="AlphaFoldDB" id="A0A3N4KV64"/>
<feature type="compositionally biased region" description="Pro residues" evidence="7">
    <location>
        <begin position="30"/>
        <end position="40"/>
    </location>
</feature>
<dbReference type="GO" id="GO:0006312">
    <property type="term" value="P:mitotic recombination"/>
    <property type="evidence" value="ECO:0007669"/>
    <property type="project" value="TreeGrafter"/>
</dbReference>
<evidence type="ECO:0000256" key="7">
    <source>
        <dbReference type="SAM" id="MobiDB-lite"/>
    </source>
</evidence>
<dbReference type="PANTHER" id="PTHR12749:SF0">
    <property type="entry name" value="DNA EXCISION REPAIR PROTEIN ERCC-1"/>
    <property type="match status" value="1"/>
</dbReference>
<dbReference type="GO" id="GO:0003697">
    <property type="term" value="F:single-stranded DNA binding"/>
    <property type="evidence" value="ECO:0007669"/>
    <property type="project" value="TreeGrafter"/>
</dbReference>
<reference evidence="9 10" key="1">
    <citation type="journal article" date="2018" name="Nat. Ecol. Evol.">
        <title>Pezizomycetes genomes reveal the molecular basis of ectomycorrhizal truffle lifestyle.</title>
        <authorList>
            <person name="Murat C."/>
            <person name="Payen T."/>
            <person name="Noel B."/>
            <person name="Kuo A."/>
            <person name="Morin E."/>
            <person name="Chen J."/>
            <person name="Kohler A."/>
            <person name="Krizsan K."/>
            <person name="Balestrini R."/>
            <person name="Da Silva C."/>
            <person name="Montanini B."/>
            <person name="Hainaut M."/>
            <person name="Levati E."/>
            <person name="Barry K.W."/>
            <person name="Belfiori B."/>
            <person name="Cichocki N."/>
            <person name="Clum A."/>
            <person name="Dockter R.B."/>
            <person name="Fauchery L."/>
            <person name="Guy J."/>
            <person name="Iotti M."/>
            <person name="Le Tacon F."/>
            <person name="Lindquist E.A."/>
            <person name="Lipzen A."/>
            <person name="Malagnac F."/>
            <person name="Mello A."/>
            <person name="Molinier V."/>
            <person name="Miyauchi S."/>
            <person name="Poulain J."/>
            <person name="Riccioni C."/>
            <person name="Rubini A."/>
            <person name="Sitrit Y."/>
            <person name="Splivallo R."/>
            <person name="Traeger S."/>
            <person name="Wang M."/>
            <person name="Zifcakova L."/>
            <person name="Wipf D."/>
            <person name="Zambonelli A."/>
            <person name="Paolocci F."/>
            <person name="Nowrousian M."/>
            <person name="Ottonello S."/>
            <person name="Baldrian P."/>
            <person name="Spatafora J.W."/>
            <person name="Henrissat B."/>
            <person name="Nagy L.G."/>
            <person name="Aury J.M."/>
            <person name="Wincker P."/>
            <person name="Grigoriev I.V."/>
            <person name="Bonfante P."/>
            <person name="Martin F.M."/>
        </authorList>
    </citation>
    <scope>NUCLEOTIDE SEQUENCE [LARGE SCALE GENOMIC DNA]</scope>
    <source>
        <strain evidence="9 10">CCBAS932</strain>
    </source>
</reference>
<protein>
    <submittedName>
        <fullName evidence="9">DNA repair protein rad10</fullName>
    </submittedName>
</protein>
<gene>
    <name evidence="9" type="ORF">P167DRAFT_585691</name>
</gene>
<accession>A0A3N4KV64</accession>
<keyword evidence="6" id="KW-0539">Nucleus</keyword>
<sequence length="256" mass="28168">MDNDYGDAHDADLAAALEAAERAQARPTAAPAPPAPPQRPAPAVANPPIQQPVPQKLRPAGSSIIVNTRQKGNPILTYIKNVPWEYGDIVPDYLVGASACALFLSLKYHRLHPEYLYTRLKPLTNTHTLRLLLVLVDIDTHADPLRELTRTCLLHNLTLLLSWSAPEAGRYLETYKMYEHASPAAIMERASDDPATRVVEVLTQVRSVNRTDAVALVSNFGTVRGAVNAQGEEVVMVQGWGQRKVERWEKAVGAPF</sequence>
<dbReference type="InterPro" id="IPR011335">
    <property type="entry name" value="Restrct_endonuc-II-like"/>
</dbReference>
<keyword evidence="5" id="KW-0234">DNA repair</keyword>
<dbReference type="SUPFAM" id="SSF52980">
    <property type="entry name" value="Restriction endonuclease-like"/>
    <property type="match status" value="1"/>
</dbReference>
<dbReference type="GO" id="GO:0003684">
    <property type="term" value="F:damaged DNA binding"/>
    <property type="evidence" value="ECO:0007669"/>
    <property type="project" value="InterPro"/>
</dbReference>
<evidence type="ECO:0000256" key="4">
    <source>
        <dbReference type="ARBA" id="ARBA00023125"/>
    </source>
</evidence>
<keyword evidence="3" id="KW-0227">DNA damage</keyword>
<evidence type="ECO:0000256" key="1">
    <source>
        <dbReference type="ARBA" id="ARBA00004123"/>
    </source>
</evidence>
<feature type="compositionally biased region" description="Basic and acidic residues" evidence="7">
    <location>
        <begin position="1"/>
        <end position="12"/>
    </location>
</feature>
<dbReference type="Gene3D" id="1.10.150.20">
    <property type="entry name" value="5' to 3' exonuclease, C-terminal subdomain"/>
    <property type="match status" value="1"/>
</dbReference>
<dbReference type="InterPro" id="IPR010994">
    <property type="entry name" value="RuvA_2-like"/>
</dbReference>
<evidence type="ECO:0000313" key="10">
    <source>
        <dbReference type="Proteomes" id="UP000277580"/>
    </source>
</evidence>
<dbReference type="GO" id="GO:0070914">
    <property type="term" value="P:UV-damage excision repair"/>
    <property type="evidence" value="ECO:0007669"/>
    <property type="project" value="TreeGrafter"/>
</dbReference>
<keyword evidence="4" id="KW-0238">DNA-binding</keyword>
<dbReference type="Pfam" id="PF03834">
    <property type="entry name" value="Rad10"/>
    <property type="match status" value="1"/>
</dbReference>
<proteinExistence type="inferred from homology"/>
<evidence type="ECO:0000313" key="9">
    <source>
        <dbReference type="EMBL" id="RPB13309.1"/>
    </source>
</evidence>